<evidence type="ECO:0000256" key="1">
    <source>
        <dbReference type="SAM" id="Phobius"/>
    </source>
</evidence>
<dbReference type="GO" id="GO:0140359">
    <property type="term" value="F:ABC-type transporter activity"/>
    <property type="evidence" value="ECO:0007669"/>
    <property type="project" value="InterPro"/>
</dbReference>
<dbReference type="Gene3D" id="3.40.1710.10">
    <property type="entry name" value="abc type-2 transporter like domain"/>
    <property type="match status" value="1"/>
</dbReference>
<dbReference type="Pfam" id="PF12679">
    <property type="entry name" value="ABC2_membrane_2"/>
    <property type="match status" value="1"/>
</dbReference>
<evidence type="ECO:0000313" key="3">
    <source>
        <dbReference type="Proteomes" id="UP000601768"/>
    </source>
</evidence>
<dbReference type="PANTHER" id="PTHR43471">
    <property type="entry name" value="ABC TRANSPORTER PERMEASE"/>
    <property type="match status" value="1"/>
</dbReference>
<sequence length="398" mass="44014">MWQVFNKEIKELIRDKKTLFFMIALPVLLFPLIIGSMAFISGNAIKEAQNKVLKFAITGEAYAPGLYDALLAAEDKFSLVDINGSDDYAALIKAQKVDFVLVIPESFEQNLFDAGQQKLSLYLNDASLNMVYNRVNELVEDIAKNRQLQAFQQLGVTDVQQKALLEPIVLEKQDVADKRENWGEKIGGMVPYLVFLLCFQGAMYPSSDIGAGEKERGTLETLLISPIARYKLVLGKFLTIAFAGGVSALITILSMATWGVILSQGMAIKFVAEFMSAISALDFILMFLMLLPVTAIFASVLLCLSIYARSFKEAQSYMGALVIFIILPIMVAMLPGVSLDGGWAWVPITNVALAMKELIKGTMDYFALFSIFGSTVLIAGGLIAFCVYWFNQEKVLFR</sequence>
<feature type="transmembrane region" description="Helical" evidence="1">
    <location>
        <begin position="320"/>
        <end position="345"/>
    </location>
</feature>
<reference evidence="2" key="1">
    <citation type="journal article" date="2018" name="Int. J. Syst. Evol. Microbiol.">
        <title>Neptunicella marina gen. nov., sp. nov., isolated from surface seawater.</title>
        <authorList>
            <person name="Liu X."/>
            <person name="Lai Q."/>
            <person name="Du Y."/>
            <person name="Zhang X."/>
            <person name="Liu Z."/>
            <person name="Sun F."/>
            <person name="Shao Z."/>
        </authorList>
    </citation>
    <scope>NUCLEOTIDE SEQUENCE</scope>
    <source>
        <strain evidence="2">S27-2</strain>
    </source>
</reference>
<dbReference type="EMBL" id="JACNEP010000001">
    <property type="protein sequence ID" value="MBC3764480.1"/>
    <property type="molecule type" value="Genomic_DNA"/>
</dbReference>
<dbReference type="RefSeq" id="WP_186504951.1">
    <property type="nucleotide sequence ID" value="NZ_JACNEP010000001.1"/>
</dbReference>
<dbReference type="AlphaFoldDB" id="A0A8J6LWZ8"/>
<proteinExistence type="predicted"/>
<name>A0A8J6LWZ8_9ALTE</name>
<keyword evidence="1" id="KW-0812">Transmembrane</keyword>
<evidence type="ECO:0000313" key="2">
    <source>
        <dbReference type="EMBL" id="MBC3764480.1"/>
    </source>
</evidence>
<dbReference type="PANTHER" id="PTHR43471:SF3">
    <property type="entry name" value="ABC TRANSPORTER PERMEASE PROTEIN NATB"/>
    <property type="match status" value="1"/>
</dbReference>
<feature type="transmembrane region" description="Helical" evidence="1">
    <location>
        <begin position="283"/>
        <end position="308"/>
    </location>
</feature>
<feature type="transmembrane region" description="Helical" evidence="1">
    <location>
        <begin position="20"/>
        <end position="45"/>
    </location>
</feature>
<protein>
    <submittedName>
        <fullName evidence="2">ABC transporter permease</fullName>
    </submittedName>
</protein>
<dbReference type="Proteomes" id="UP000601768">
    <property type="component" value="Unassembled WGS sequence"/>
</dbReference>
<keyword evidence="3" id="KW-1185">Reference proteome</keyword>
<keyword evidence="1" id="KW-0472">Membrane</keyword>
<reference evidence="2" key="2">
    <citation type="submission" date="2020-08" db="EMBL/GenBank/DDBJ databases">
        <authorList>
            <person name="Lai Q."/>
        </authorList>
    </citation>
    <scope>NUCLEOTIDE SEQUENCE</scope>
    <source>
        <strain evidence="2">S27-2</strain>
    </source>
</reference>
<gene>
    <name evidence="2" type="ORF">H8B19_01225</name>
</gene>
<organism evidence="2 3">
    <name type="scientific">Neptunicella marina</name>
    <dbReference type="NCBI Taxonomy" id="2125989"/>
    <lineage>
        <taxon>Bacteria</taxon>
        <taxon>Pseudomonadati</taxon>
        <taxon>Pseudomonadota</taxon>
        <taxon>Gammaproteobacteria</taxon>
        <taxon>Alteromonadales</taxon>
        <taxon>Alteromonadaceae</taxon>
        <taxon>Neptunicella</taxon>
    </lineage>
</organism>
<dbReference type="GO" id="GO:0005886">
    <property type="term" value="C:plasma membrane"/>
    <property type="evidence" value="ECO:0007669"/>
    <property type="project" value="UniProtKB-SubCell"/>
</dbReference>
<comment type="caution">
    <text evidence="2">The sequence shown here is derived from an EMBL/GenBank/DDBJ whole genome shotgun (WGS) entry which is preliminary data.</text>
</comment>
<feature type="transmembrane region" description="Helical" evidence="1">
    <location>
        <begin position="237"/>
        <end position="263"/>
    </location>
</feature>
<accession>A0A8J6LWZ8</accession>
<keyword evidence="1" id="KW-1133">Transmembrane helix</keyword>
<feature type="transmembrane region" description="Helical" evidence="1">
    <location>
        <begin position="365"/>
        <end position="390"/>
    </location>
</feature>